<proteinExistence type="predicted"/>
<evidence type="ECO:0000313" key="3">
    <source>
        <dbReference type="Proteomes" id="UP000009234"/>
    </source>
</evidence>
<dbReference type="OrthoDB" id="2357451at2"/>
<dbReference type="Proteomes" id="UP000009234">
    <property type="component" value="Chromosome"/>
</dbReference>
<gene>
    <name evidence="2" type="ordered locus">Desru_0468</name>
</gene>
<feature type="transmembrane region" description="Helical" evidence="1">
    <location>
        <begin position="20"/>
        <end position="42"/>
    </location>
</feature>
<dbReference type="KEGG" id="dru:Desru_0468"/>
<dbReference type="AlphaFoldDB" id="F6DRK0"/>
<feature type="transmembrane region" description="Helical" evidence="1">
    <location>
        <begin position="62"/>
        <end position="82"/>
    </location>
</feature>
<name>F6DRK0_DESRL</name>
<dbReference type="eggNOG" id="ENOG5032SB3">
    <property type="taxonomic scope" value="Bacteria"/>
</dbReference>
<dbReference type="RefSeq" id="WP_013840529.1">
    <property type="nucleotide sequence ID" value="NC_015589.1"/>
</dbReference>
<sequence>MKPINTDTEEEIKKAKRRALAVLALFPLSFLTLLAYGIYWGFFDMSHLPKQELLTAVDSPDGAYTVKAYLCNAGATTAYAVLGELHFNKVNKKPKNIYWNYREEHAKIEWIDPDTVVINGQRLKVPGQSYDYRKN</sequence>
<keyword evidence="3" id="KW-1185">Reference proteome</keyword>
<protein>
    <recommendedName>
        <fullName evidence="4">DUF5412 domain-containing protein</fullName>
    </recommendedName>
</protein>
<reference evidence="2 3" key="2">
    <citation type="journal article" date="2012" name="Stand. Genomic Sci.">
        <title>Complete genome sequence of the sulfate-reducing firmicute Desulfotomaculum ruminis type strain (DL(T)).</title>
        <authorList>
            <person name="Spring S."/>
            <person name="Visser M."/>
            <person name="Lu M."/>
            <person name="Copeland A."/>
            <person name="Lapidus A."/>
            <person name="Lucas S."/>
            <person name="Cheng J.F."/>
            <person name="Han C."/>
            <person name="Tapia R."/>
            <person name="Goodwin L.A."/>
            <person name="Pitluck S."/>
            <person name="Ivanova N."/>
            <person name="Land M."/>
            <person name="Hauser L."/>
            <person name="Larimer F."/>
            <person name="Rohde M."/>
            <person name="Goker M."/>
            <person name="Detter J.C."/>
            <person name="Kyrpides N.C."/>
            <person name="Woyke T."/>
            <person name="Schaap P.J."/>
            <person name="Plugge C.M."/>
            <person name="Muyzer G."/>
            <person name="Kuever J."/>
            <person name="Pereira I.A."/>
            <person name="Parshina S.N."/>
            <person name="Bernier-Latmani R."/>
            <person name="Stams A.J."/>
            <person name="Klenk H.P."/>
        </authorList>
    </citation>
    <scope>NUCLEOTIDE SEQUENCE [LARGE SCALE GENOMIC DNA]</scope>
    <source>
        <strain evidence="3">ATCC 23193 / DSM 2154 / NCIB 8452 / DL</strain>
    </source>
</reference>
<dbReference type="HOGENOM" id="CLU_142722_0_0_9"/>
<evidence type="ECO:0008006" key="4">
    <source>
        <dbReference type="Google" id="ProtNLM"/>
    </source>
</evidence>
<dbReference type="EMBL" id="CP002780">
    <property type="protein sequence ID" value="AEG58754.1"/>
    <property type="molecule type" value="Genomic_DNA"/>
</dbReference>
<dbReference type="Pfam" id="PF17428">
    <property type="entry name" value="DUF5412"/>
    <property type="match status" value="1"/>
</dbReference>
<keyword evidence="1" id="KW-0812">Transmembrane</keyword>
<keyword evidence="1" id="KW-1133">Transmembrane helix</keyword>
<keyword evidence="1" id="KW-0472">Membrane</keyword>
<reference evidence="3" key="1">
    <citation type="submission" date="2011-05" db="EMBL/GenBank/DDBJ databases">
        <title>Complete sequence of Desulfotomaculum ruminis DSM 2154.</title>
        <authorList>
            <person name="Lucas S."/>
            <person name="Copeland A."/>
            <person name="Lapidus A."/>
            <person name="Cheng J.-F."/>
            <person name="Goodwin L."/>
            <person name="Pitluck S."/>
            <person name="Lu M."/>
            <person name="Detter J.C."/>
            <person name="Han C."/>
            <person name="Tapia R."/>
            <person name="Land M."/>
            <person name="Hauser L."/>
            <person name="Kyrpides N."/>
            <person name="Ivanova N."/>
            <person name="Mikhailova N."/>
            <person name="Pagani I."/>
            <person name="Stams A.J.M."/>
            <person name="Plugge C.M."/>
            <person name="Muyzer G."/>
            <person name="Kuever J."/>
            <person name="Parshina S.N."/>
            <person name="Ivanova A.E."/>
            <person name="Nazina T.N."/>
            <person name="Brambilla E."/>
            <person name="Spring S."/>
            <person name="Klenk H.-P."/>
            <person name="Woyke T."/>
        </authorList>
    </citation>
    <scope>NUCLEOTIDE SEQUENCE [LARGE SCALE GENOMIC DNA]</scope>
    <source>
        <strain evidence="3">ATCC 23193 / DSM 2154 / NCIB 8452 / DL</strain>
    </source>
</reference>
<dbReference type="InterPro" id="IPR035406">
    <property type="entry name" value="DUF5412"/>
</dbReference>
<evidence type="ECO:0000313" key="2">
    <source>
        <dbReference type="EMBL" id="AEG58754.1"/>
    </source>
</evidence>
<evidence type="ECO:0000256" key="1">
    <source>
        <dbReference type="SAM" id="Phobius"/>
    </source>
</evidence>
<accession>F6DRK0</accession>
<dbReference type="STRING" id="696281.Desru_0468"/>
<organism evidence="2 3">
    <name type="scientific">Desulforamulus ruminis (strain ATCC 23193 / DSM 2154 / NCIMB 8452 / DL)</name>
    <name type="common">Desulfotomaculum ruminis</name>
    <dbReference type="NCBI Taxonomy" id="696281"/>
    <lineage>
        <taxon>Bacteria</taxon>
        <taxon>Bacillati</taxon>
        <taxon>Bacillota</taxon>
        <taxon>Clostridia</taxon>
        <taxon>Eubacteriales</taxon>
        <taxon>Peptococcaceae</taxon>
        <taxon>Desulforamulus</taxon>
    </lineage>
</organism>